<evidence type="ECO:0000313" key="3">
    <source>
        <dbReference type="Proteomes" id="UP000320672"/>
    </source>
</evidence>
<sequence>MSQTLDDNTTFQCYRIQSHDGEVSGSVETCTIGSLPEGEVLIRAAFSDVNYKDALAATGHGKIIRDFPLIGGIDVSGRVESSTDNRFKPGDAVVVTGCGLGERHDGGFSEFVRVPADWVVPLSDALSLQQAMAVGTAGFTAALAIDRMELCGQTPDGGSVLVTGATGGVGSFAINMLKGRGYEVTALTGKPSSADYLRELGASEVLIRGDLEMGTRPLERAKFAGAIDSLGGDVLSWITRVIQPSGNIASIGLAGGSALNTTVMPFILRGINLLGIDSVNVPQRARREVWKRIATDLRPSHFDKIVTRQVTLGELNDVFKSFIDGQVTGRTIVKISDVH</sequence>
<evidence type="ECO:0000313" key="2">
    <source>
        <dbReference type="EMBL" id="QDS93989.1"/>
    </source>
</evidence>
<dbReference type="KEGG" id="rml:FF011L_27660"/>
<dbReference type="Gene3D" id="3.40.50.720">
    <property type="entry name" value="NAD(P)-binding Rossmann-like Domain"/>
    <property type="match status" value="1"/>
</dbReference>
<dbReference type="EMBL" id="CP036262">
    <property type="protein sequence ID" value="QDS93989.1"/>
    <property type="molecule type" value="Genomic_DNA"/>
</dbReference>
<dbReference type="Gene3D" id="3.90.180.10">
    <property type="entry name" value="Medium-chain alcohol dehydrogenases, catalytic domain"/>
    <property type="match status" value="1"/>
</dbReference>
<reference evidence="2 3" key="1">
    <citation type="submission" date="2019-02" db="EMBL/GenBank/DDBJ databases">
        <title>Deep-cultivation of Planctomycetes and their phenomic and genomic characterization uncovers novel biology.</title>
        <authorList>
            <person name="Wiegand S."/>
            <person name="Jogler M."/>
            <person name="Boedeker C."/>
            <person name="Pinto D."/>
            <person name="Vollmers J."/>
            <person name="Rivas-Marin E."/>
            <person name="Kohn T."/>
            <person name="Peeters S.H."/>
            <person name="Heuer A."/>
            <person name="Rast P."/>
            <person name="Oberbeckmann S."/>
            <person name="Bunk B."/>
            <person name="Jeske O."/>
            <person name="Meyerdierks A."/>
            <person name="Storesund J.E."/>
            <person name="Kallscheuer N."/>
            <person name="Luecker S."/>
            <person name="Lage O.M."/>
            <person name="Pohl T."/>
            <person name="Merkel B.J."/>
            <person name="Hornburger P."/>
            <person name="Mueller R.-W."/>
            <person name="Bruemmer F."/>
            <person name="Labrenz M."/>
            <person name="Spormann A.M."/>
            <person name="Op den Camp H."/>
            <person name="Overmann J."/>
            <person name="Amann R."/>
            <person name="Jetten M.S.M."/>
            <person name="Mascher T."/>
            <person name="Medema M.H."/>
            <person name="Devos D.P."/>
            <person name="Kaster A.-K."/>
            <person name="Ovreas L."/>
            <person name="Rohde M."/>
            <person name="Galperin M.Y."/>
            <person name="Jogler C."/>
        </authorList>
    </citation>
    <scope>NUCLEOTIDE SEQUENCE [LARGE SCALE GENOMIC DNA]</scope>
    <source>
        <strain evidence="2 3">FF011L</strain>
    </source>
</reference>
<dbReference type="NCBIfam" id="TIGR02823">
    <property type="entry name" value="oxido_YhdH"/>
    <property type="match status" value="1"/>
</dbReference>
<dbReference type="CDD" id="cd05280">
    <property type="entry name" value="MDR_yhdh_yhfp"/>
    <property type="match status" value="1"/>
</dbReference>
<dbReference type="Pfam" id="PF08240">
    <property type="entry name" value="ADH_N"/>
    <property type="match status" value="1"/>
</dbReference>
<organism evidence="2 3">
    <name type="scientific">Roseimaritima multifibrata</name>
    <dbReference type="NCBI Taxonomy" id="1930274"/>
    <lineage>
        <taxon>Bacteria</taxon>
        <taxon>Pseudomonadati</taxon>
        <taxon>Planctomycetota</taxon>
        <taxon>Planctomycetia</taxon>
        <taxon>Pirellulales</taxon>
        <taxon>Pirellulaceae</taxon>
        <taxon>Roseimaritima</taxon>
    </lineage>
</organism>
<dbReference type="InterPro" id="IPR013154">
    <property type="entry name" value="ADH-like_N"/>
</dbReference>
<dbReference type="InterPro" id="IPR013149">
    <property type="entry name" value="ADH-like_C"/>
</dbReference>
<feature type="domain" description="Enoyl reductase (ER)" evidence="1">
    <location>
        <begin position="25"/>
        <end position="333"/>
    </location>
</feature>
<dbReference type="SUPFAM" id="SSF50129">
    <property type="entry name" value="GroES-like"/>
    <property type="match status" value="1"/>
</dbReference>
<accession>A0A517MGJ1</accession>
<dbReference type="InterPro" id="IPR014188">
    <property type="entry name" value="Acrylyl-CoA_reductase_AcuI"/>
</dbReference>
<dbReference type="InterPro" id="IPR011032">
    <property type="entry name" value="GroES-like_sf"/>
</dbReference>
<dbReference type="Pfam" id="PF00107">
    <property type="entry name" value="ADH_zinc_N"/>
    <property type="match status" value="1"/>
</dbReference>
<dbReference type="RefSeq" id="WP_145352060.1">
    <property type="nucleotide sequence ID" value="NZ_CP036262.1"/>
</dbReference>
<evidence type="ECO:0000259" key="1">
    <source>
        <dbReference type="SMART" id="SM00829"/>
    </source>
</evidence>
<dbReference type="GO" id="GO:0043957">
    <property type="term" value="F:acryloyl-CoA reductase (NADPH) activity"/>
    <property type="evidence" value="ECO:0007669"/>
    <property type="project" value="TreeGrafter"/>
</dbReference>
<dbReference type="InterPro" id="IPR036291">
    <property type="entry name" value="NAD(P)-bd_dom_sf"/>
</dbReference>
<keyword evidence="3" id="KW-1185">Reference proteome</keyword>
<dbReference type="Proteomes" id="UP000320672">
    <property type="component" value="Chromosome"/>
</dbReference>
<keyword evidence="2" id="KW-0560">Oxidoreductase</keyword>
<dbReference type="AlphaFoldDB" id="A0A517MGJ1"/>
<dbReference type="SMART" id="SM00829">
    <property type="entry name" value="PKS_ER"/>
    <property type="match status" value="1"/>
</dbReference>
<dbReference type="PANTHER" id="PTHR43677:SF1">
    <property type="entry name" value="ACRYLYL-COA REDUCTASE ACUI-RELATED"/>
    <property type="match status" value="1"/>
</dbReference>
<dbReference type="OrthoDB" id="9782155at2"/>
<dbReference type="EC" id="1.6.5.-" evidence="2"/>
<protein>
    <submittedName>
        <fullName evidence="2">Quinone oxidoreductase YhfP</fullName>
        <ecNumber evidence="2">1.6.5.-</ecNumber>
    </submittedName>
</protein>
<dbReference type="InterPro" id="IPR051397">
    <property type="entry name" value="Zn-ADH-like_protein"/>
</dbReference>
<dbReference type="InterPro" id="IPR020843">
    <property type="entry name" value="ER"/>
</dbReference>
<dbReference type="PANTHER" id="PTHR43677">
    <property type="entry name" value="SHORT-CHAIN DEHYDROGENASE/REDUCTASE"/>
    <property type="match status" value="1"/>
</dbReference>
<dbReference type="SUPFAM" id="SSF51735">
    <property type="entry name" value="NAD(P)-binding Rossmann-fold domains"/>
    <property type="match status" value="1"/>
</dbReference>
<name>A0A517MGJ1_9BACT</name>
<gene>
    <name evidence="2" type="primary">yhfP</name>
    <name evidence="2" type="ORF">FF011L_27660</name>
</gene>
<proteinExistence type="predicted"/>